<name>A0ABW0YVK4_9ACTN</name>
<gene>
    <name evidence="3" type="ORF">ACFP1Z_04805</name>
</gene>
<dbReference type="Gene3D" id="3.40.50.10320">
    <property type="entry name" value="LmbE-like"/>
    <property type="match status" value="1"/>
</dbReference>
<dbReference type="Pfam" id="PF02585">
    <property type="entry name" value="PIG-L"/>
    <property type="match status" value="1"/>
</dbReference>
<evidence type="ECO:0000256" key="2">
    <source>
        <dbReference type="SAM" id="MobiDB-lite"/>
    </source>
</evidence>
<keyword evidence="1" id="KW-0862">Zinc</keyword>
<dbReference type="EMBL" id="JBHSPB010000002">
    <property type="protein sequence ID" value="MFC5719506.1"/>
    <property type="molecule type" value="Genomic_DNA"/>
</dbReference>
<evidence type="ECO:0000313" key="4">
    <source>
        <dbReference type="Proteomes" id="UP001596083"/>
    </source>
</evidence>
<comment type="caution">
    <text evidence="3">The sequence shown here is derived from an EMBL/GenBank/DDBJ whole genome shotgun (WGS) entry which is preliminary data.</text>
</comment>
<evidence type="ECO:0000313" key="3">
    <source>
        <dbReference type="EMBL" id="MFC5719506.1"/>
    </source>
</evidence>
<dbReference type="SUPFAM" id="SSF102588">
    <property type="entry name" value="LmbE-like"/>
    <property type="match status" value="1"/>
</dbReference>
<accession>A0ABW0YVK4</accession>
<dbReference type="GO" id="GO:0016787">
    <property type="term" value="F:hydrolase activity"/>
    <property type="evidence" value="ECO:0007669"/>
    <property type="project" value="UniProtKB-KW"/>
</dbReference>
<dbReference type="InterPro" id="IPR024078">
    <property type="entry name" value="LmbE-like_dom_sf"/>
</dbReference>
<feature type="region of interest" description="Disordered" evidence="2">
    <location>
        <begin position="230"/>
        <end position="263"/>
    </location>
</feature>
<evidence type="ECO:0000256" key="1">
    <source>
        <dbReference type="ARBA" id="ARBA00022833"/>
    </source>
</evidence>
<keyword evidence="3" id="KW-0378">Hydrolase</keyword>
<reference evidence="4" key="1">
    <citation type="journal article" date="2019" name="Int. J. Syst. Evol. Microbiol.">
        <title>The Global Catalogue of Microorganisms (GCM) 10K type strain sequencing project: providing services to taxonomists for standard genome sequencing and annotation.</title>
        <authorList>
            <consortium name="The Broad Institute Genomics Platform"/>
            <consortium name="The Broad Institute Genome Sequencing Center for Infectious Disease"/>
            <person name="Wu L."/>
            <person name="Ma J."/>
        </authorList>
    </citation>
    <scope>NUCLEOTIDE SEQUENCE [LARGE SCALE GENOMIC DNA]</scope>
    <source>
        <strain evidence="4">CGMCC 4.7304</strain>
    </source>
</reference>
<protein>
    <submittedName>
        <fullName evidence="3">PIG-L deacetylase family protein</fullName>
        <ecNumber evidence="3">3.5.1.-</ecNumber>
    </submittedName>
</protein>
<dbReference type="Proteomes" id="UP001596083">
    <property type="component" value="Unassembled WGS sequence"/>
</dbReference>
<sequence length="263" mass="27684">MTGAPVVISPHPDDAVWSLGGRLARWSAEGLRPTVVTVFAGTPGERRPAPAGGPEEWRDVADPAVRRAEDLAALAELGAARVALGFTDAALRSGSGGYRYTRPRALFGPPHPADRQVLADVRAALEPLCAAAASVHVPLAAGGHVDHRLVRAAVAALVPEGTVWYEDFPYRLRERDHAGLLPRFAALAPAHLERWLAAAGHYASQARAHFGGVGRLRAALLDRARAHGAAGAAPCGTDGPALADRHWVPDRPRTEGGGTTRRT</sequence>
<feature type="compositionally biased region" description="Basic and acidic residues" evidence="2">
    <location>
        <begin position="243"/>
        <end position="254"/>
    </location>
</feature>
<organism evidence="3 4">
    <name type="scientific">Streptomyces gamaensis</name>
    <dbReference type="NCBI Taxonomy" id="1763542"/>
    <lineage>
        <taxon>Bacteria</taxon>
        <taxon>Bacillati</taxon>
        <taxon>Actinomycetota</taxon>
        <taxon>Actinomycetes</taxon>
        <taxon>Kitasatosporales</taxon>
        <taxon>Streptomycetaceae</taxon>
        <taxon>Streptomyces</taxon>
    </lineage>
</organism>
<dbReference type="EC" id="3.5.1.-" evidence="3"/>
<dbReference type="RefSeq" id="WP_390314595.1">
    <property type="nucleotide sequence ID" value="NZ_JBHSPB010000002.1"/>
</dbReference>
<proteinExistence type="predicted"/>
<dbReference type="InterPro" id="IPR003737">
    <property type="entry name" value="GlcNAc_PI_deacetylase-related"/>
</dbReference>
<keyword evidence="4" id="KW-1185">Reference proteome</keyword>